<proteinExistence type="predicted"/>
<evidence type="ECO:0000313" key="3">
    <source>
        <dbReference type="EMBL" id="GHF30476.1"/>
    </source>
</evidence>
<keyword evidence="4" id="KW-1185">Reference proteome</keyword>
<feature type="transmembrane region" description="Helical" evidence="1">
    <location>
        <begin position="277"/>
        <end position="295"/>
    </location>
</feature>
<feature type="transmembrane region" description="Helical" evidence="1">
    <location>
        <begin position="307"/>
        <end position="327"/>
    </location>
</feature>
<reference evidence="3" key="2">
    <citation type="submission" date="2020-09" db="EMBL/GenBank/DDBJ databases">
        <authorList>
            <person name="Sun Q."/>
            <person name="Kim S."/>
        </authorList>
    </citation>
    <scope>NUCLEOTIDE SEQUENCE</scope>
    <source>
        <strain evidence="3">KCTC 42590</strain>
    </source>
</reference>
<evidence type="ECO:0000256" key="2">
    <source>
        <dbReference type="SAM" id="SignalP"/>
    </source>
</evidence>
<comment type="caution">
    <text evidence="3">The sequence shown here is derived from an EMBL/GenBank/DDBJ whole genome shotgun (WGS) entry which is preliminary data.</text>
</comment>
<evidence type="ECO:0008006" key="5">
    <source>
        <dbReference type="Google" id="ProtNLM"/>
    </source>
</evidence>
<accession>A0A919AWZ8</accession>
<feature type="transmembrane region" description="Helical" evidence="1">
    <location>
        <begin position="226"/>
        <end position="244"/>
    </location>
</feature>
<sequence>MIRGVVAFLMVALFALPSSAHSIGRSSSQWISKGDDSGAYDVAWFISIDDVENFIPAAKTEPDSKKIQAFVQSAWQVENAGGQCTLRAKGLGQGSAEDYILSFGVLCSNGGSISASLSGLIDAYPSHIHLVRQQNLDNEKAEVLLTSNASEFEWSTASSDPAWLTYMKLGALHILEGYDHLAFLLALLLVVRGLGPVFWCVTGFTVGHSLTLALGSTGWISSDPSIVEPLIAFTIALTATEYGLRESRDQARVLLGLVLAFCFLFAADLLLQSMLPYTVWAGLFLVSFALWSFAFRTEKDGYKILPVLTLGFGLIHGFGFVGVLSDIGLPEEDRLLALFSFNVGVEIGQLIFIIGAAVVGKLLLSVPLWRPRLIEGLTCAALVGVGLFWFAQRVYIT</sequence>
<feature type="transmembrane region" description="Helical" evidence="1">
    <location>
        <begin position="251"/>
        <end position="271"/>
    </location>
</feature>
<dbReference type="RefSeq" id="WP_191253891.1">
    <property type="nucleotide sequence ID" value="NZ_BNCI01000002.1"/>
</dbReference>
<dbReference type="Pfam" id="PF13795">
    <property type="entry name" value="HupE_UreJ_2"/>
    <property type="match status" value="2"/>
</dbReference>
<dbReference type="InterPro" id="IPR032809">
    <property type="entry name" value="Put_HupE_UreJ"/>
</dbReference>
<evidence type="ECO:0000313" key="4">
    <source>
        <dbReference type="Proteomes" id="UP000630923"/>
    </source>
</evidence>
<dbReference type="EMBL" id="BNCI01000002">
    <property type="protein sequence ID" value="GHF30476.1"/>
    <property type="molecule type" value="Genomic_DNA"/>
</dbReference>
<feature type="transmembrane region" description="Helical" evidence="1">
    <location>
        <begin position="169"/>
        <end position="190"/>
    </location>
</feature>
<feature type="chain" id="PRO_5037940001" description="HupE/UreJ family protein" evidence="2">
    <location>
        <begin position="21"/>
        <end position="397"/>
    </location>
</feature>
<feature type="transmembrane region" description="Helical" evidence="1">
    <location>
        <begin position="197"/>
        <end position="220"/>
    </location>
</feature>
<keyword evidence="1" id="KW-0472">Membrane</keyword>
<keyword evidence="2" id="KW-0732">Signal</keyword>
<reference evidence="3" key="1">
    <citation type="journal article" date="2014" name="Int. J. Syst. Evol. Microbiol.">
        <title>Complete genome sequence of Corynebacterium casei LMG S-19264T (=DSM 44701T), isolated from a smear-ripened cheese.</title>
        <authorList>
            <consortium name="US DOE Joint Genome Institute (JGI-PGF)"/>
            <person name="Walter F."/>
            <person name="Albersmeier A."/>
            <person name="Kalinowski J."/>
            <person name="Ruckert C."/>
        </authorList>
    </citation>
    <scope>NUCLEOTIDE SEQUENCE</scope>
    <source>
        <strain evidence="3">KCTC 42590</strain>
    </source>
</reference>
<evidence type="ECO:0000256" key="1">
    <source>
        <dbReference type="SAM" id="Phobius"/>
    </source>
</evidence>
<gene>
    <name evidence="3" type="ORF">GCM10017044_27320</name>
</gene>
<feature type="transmembrane region" description="Helical" evidence="1">
    <location>
        <begin position="347"/>
        <end position="366"/>
    </location>
</feature>
<feature type="signal peptide" evidence="2">
    <location>
        <begin position="1"/>
        <end position="20"/>
    </location>
</feature>
<keyword evidence="1" id="KW-0812">Transmembrane</keyword>
<dbReference type="AlphaFoldDB" id="A0A919AWZ8"/>
<protein>
    <recommendedName>
        <fullName evidence="5">HupE/UreJ family protein</fullName>
    </recommendedName>
</protein>
<keyword evidence="1" id="KW-1133">Transmembrane helix</keyword>
<feature type="transmembrane region" description="Helical" evidence="1">
    <location>
        <begin position="373"/>
        <end position="391"/>
    </location>
</feature>
<organism evidence="3 4">
    <name type="scientific">Kordiimonas sediminis</name>
    <dbReference type="NCBI Taxonomy" id="1735581"/>
    <lineage>
        <taxon>Bacteria</taxon>
        <taxon>Pseudomonadati</taxon>
        <taxon>Pseudomonadota</taxon>
        <taxon>Alphaproteobacteria</taxon>
        <taxon>Kordiimonadales</taxon>
        <taxon>Kordiimonadaceae</taxon>
        <taxon>Kordiimonas</taxon>
    </lineage>
</organism>
<dbReference type="Proteomes" id="UP000630923">
    <property type="component" value="Unassembled WGS sequence"/>
</dbReference>
<name>A0A919AWZ8_9PROT</name>